<evidence type="ECO:0000256" key="1">
    <source>
        <dbReference type="SAM" id="MobiDB-lite"/>
    </source>
</evidence>
<dbReference type="Proteomes" id="UP000215914">
    <property type="component" value="Unassembled WGS sequence"/>
</dbReference>
<protein>
    <submittedName>
        <fullName evidence="2">Uncharacterized protein</fullName>
    </submittedName>
</protein>
<keyword evidence="3" id="KW-1185">Reference proteome</keyword>
<evidence type="ECO:0000313" key="3">
    <source>
        <dbReference type="Proteomes" id="UP000215914"/>
    </source>
</evidence>
<evidence type="ECO:0000313" key="2">
    <source>
        <dbReference type="EMBL" id="KAF5812884.1"/>
    </source>
</evidence>
<feature type="region of interest" description="Disordered" evidence="1">
    <location>
        <begin position="1"/>
        <end position="54"/>
    </location>
</feature>
<accession>A0A9K3NUA9</accession>
<feature type="compositionally biased region" description="Polar residues" evidence="1">
    <location>
        <begin position="1"/>
        <end position="14"/>
    </location>
</feature>
<dbReference type="EMBL" id="MNCJ02000318">
    <property type="protein sequence ID" value="KAF5812884.1"/>
    <property type="molecule type" value="Genomic_DNA"/>
</dbReference>
<sequence length="54" mass="5707">MSLRQSFQWGQVSDGQRVGGRRNGQVRAPNNGRVSQTGGRGGGSVSHPEISELA</sequence>
<dbReference type="AlphaFoldDB" id="A0A9K3NUA9"/>
<proteinExistence type="predicted"/>
<name>A0A9K3NUA9_HELAN</name>
<organism evidence="2 3">
    <name type="scientific">Helianthus annuus</name>
    <name type="common">Common sunflower</name>
    <dbReference type="NCBI Taxonomy" id="4232"/>
    <lineage>
        <taxon>Eukaryota</taxon>
        <taxon>Viridiplantae</taxon>
        <taxon>Streptophyta</taxon>
        <taxon>Embryophyta</taxon>
        <taxon>Tracheophyta</taxon>
        <taxon>Spermatophyta</taxon>
        <taxon>Magnoliopsida</taxon>
        <taxon>eudicotyledons</taxon>
        <taxon>Gunneridae</taxon>
        <taxon>Pentapetalae</taxon>
        <taxon>asterids</taxon>
        <taxon>campanulids</taxon>
        <taxon>Asterales</taxon>
        <taxon>Asteraceae</taxon>
        <taxon>Asteroideae</taxon>
        <taxon>Heliantheae alliance</taxon>
        <taxon>Heliantheae</taxon>
        <taxon>Helianthus</taxon>
    </lineage>
</organism>
<comment type="caution">
    <text evidence="2">The sequence shown here is derived from an EMBL/GenBank/DDBJ whole genome shotgun (WGS) entry which is preliminary data.</text>
</comment>
<feature type="compositionally biased region" description="Low complexity" evidence="1">
    <location>
        <begin position="23"/>
        <end position="37"/>
    </location>
</feature>
<reference evidence="2" key="1">
    <citation type="journal article" date="2017" name="Nature">
        <title>The sunflower genome provides insights into oil metabolism, flowering and Asterid evolution.</title>
        <authorList>
            <person name="Badouin H."/>
            <person name="Gouzy J."/>
            <person name="Grassa C.J."/>
            <person name="Murat F."/>
            <person name="Staton S.E."/>
            <person name="Cottret L."/>
            <person name="Lelandais-Briere C."/>
            <person name="Owens G.L."/>
            <person name="Carrere S."/>
            <person name="Mayjonade B."/>
            <person name="Legrand L."/>
            <person name="Gill N."/>
            <person name="Kane N.C."/>
            <person name="Bowers J.E."/>
            <person name="Hubner S."/>
            <person name="Bellec A."/>
            <person name="Berard A."/>
            <person name="Berges H."/>
            <person name="Blanchet N."/>
            <person name="Boniface M.C."/>
            <person name="Brunel D."/>
            <person name="Catrice O."/>
            <person name="Chaidir N."/>
            <person name="Claudel C."/>
            <person name="Donnadieu C."/>
            <person name="Faraut T."/>
            <person name="Fievet G."/>
            <person name="Helmstetter N."/>
            <person name="King M."/>
            <person name="Knapp S.J."/>
            <person name="Lai Z."/>
            <person name="Le Paslier M.C."/>
            <person name="Lippi Y."/>
            <person name="Lorenzon L."/>
            <person name="Mandel J.R."/>
            <person name="Marage G."/>
            <person name="Marchand G."/>
            <person name="Marquand E."/>
            <person name="Bret-Mestries E."/>
            <person name="Morien E."/>
            <person name="Nambeesan S."/>
            <person name="Nguyen T."/>
            <person name="Pegot-Espagnet P."/>
            <person name="Pouilly N."/>
            <person name="Raftis F."/>
            <person name="Sallet E."/>
            <person name="Schiex T."/>
            <person name="Thomas J."/>
            <person name="Vandecasteele C."/>
            <person name="Vares D."/>
            <person name="Vear F."/>
            <person name="Vautrin S."/>
            <person name="Crespi M."/>
            <person name="Mangin B."/>
            <person name="Burke J.M."/>
            <person name="Salse J."/>
            <person name="Munos S."/>
            <person name="Vincourt P."/>
            <person name="Rieseberg L.H."/>
            <person name="Langlade N.B."/>
        </authorList>
    </citation>
    <scope>NUCLEOTIDE SEQUENCE</scope>
    <source>
        <tissue evidence="2">Leaves</tissue>
    </source>
</reference>
<dbReference type="Gramene" id="mRNA:HanXRQr2_Chr03g0091671">
    <property type="protein sequence ID" value="mRNA:HanXRQr2_Chr03g0091671"/>
    <property type="gene ID" value="HanXRQr2_Chr03g0091671"/>
</dbReference>
<reference evidence="2" key="2">
    <citation type="submission" date="2020-06" db="EMBL/GenBank/DDBJ databases">
        <title>Helianthus annuus Genome sequencing and assembly Release 2.</title>
        <authorList>
            <person name="Gouzy J."/>
            <person name="Langlade N."/>
            <person name="Munos S."/>
        </authorList>
    </citation>
    <scope>NUCLEOTIDE SEQUENCE</scope>
    <source>
        <tissue evidence="2">Leaves</tissue>
    </source>
</reference>
<gene>
    <name evidence="2" type="ORF">HanXRQr2_Chr03g0091671</name>
</gene>